<accession>A0A2Y9AJS4</accession>
<keyword evidence="8" id="KW-1185">Reference proteome</keyword>
<dbReference type="Pfam" id="PF03466">
    <property type="entry name" value="LysR_substrate"/>
    <property type="match status" value="1"/>
</dbReference>
<evidence type="ECO:0000259" key="5">
    <source>
        <dbReference type="PROSITE" id="PS50931"/>
    </source>
</evidence>
<dbReference type="EMBL" id="UETC01000003">
    <property type="protein sequence ID" value="SSA44296.1"/>
    <property type="molecule type" value="Genomic_DNA"/>
</dbReference>
<feature type="domain" description="HTH lysR-type" evidence="5">
    <location>
        <begin position="30"/>
        <end position="87"/>
    </location>
</feature>
<dbReference type="PROSITE" id="PS50931">
    <property type="entry name" value="HTH_LYSR"/>
    <property type="match status" value="1"/>
</dbReference>
<dbReference type="Proteomes" id="UP000245839">
    <property type="component" value="Unassembled WGS sequence"/>
</dbReference>
<evidence type="ECO:0000313" key="9">
    <source>
        <dbReference type="Proteomes" id="UP000251571"/>
    </source>
</evidence>
<organism evidence="7 9">
    <name type="scientific">Jannaschia seohaensis</name>
    <dbReference type="NCBI Taxonomy" id="475081"/>
    <lineage>
        <taxon>Bacteria</taxon>
        <taxon>Pseudomonadati</taxon>
        <taxon>Pseudomonadota</taxon>
        <taxon>Alphaproteobacteria</taxon>
        <taxon>Rhodobacterales</taxon>
        <taxon>Roseobacteraceae</taxon>
        <taxon>Jannaschia</taxon>
    </lineage>
</organism>
<evidence type="ECO:0000313" key="6">
    <source>
        <dbReference type="EMBL" id="PWJ20280.1"/>
    </source>
</evidence>
<dbReference type="FunFam" id="1.10.10.10:FF:000001">
    <property type="entry name" value="LysR family transcriptional regulator"/>
    <property type="match status" value="1"/>
</dbReference>
<dbReference type="Gene3D" id="1.10.10.10">
    <property type="entry name" value="Winged helix-like DNA-binding domain superfamily/Winged helix DNA-binding domain"/>
    <property type="match status" value="1"/>
</dbReference>
<gene>
    <name evidence="6" type="ORF">BCF38_10395</name>
    <name evidence="7" type="ORF">SAMN05421539_10395</name>
</gene>
<dbReference type="Proteomes" id="UP000251571">
    <property type="component" value="Unassembled WGS sequence"/>
</dbReference>
<dbReference type="EMBL" id="QGDJ01000003">
    <property type="protein sequence ID" value="PWJ20280.1"/>
    <property type="molecule type" value="Genomic_DNA"/>
</dbReference>
<dbReference type="InterPro" id="IPR000847">
    <property type="entry name" value="LysR_HTH_N"/>
</dbReference>
<dbReference type="Pfam" id="PF00126">
    <property type="entry name" value="HTH_1"/>
    <property type="match status" value="1"/>
</dbReference>
<dbReference type="PANTHER" id="PTHR30537">
    <property type="entry name" value="HTH-TYPE TRANSCRIPTIONAL REGULATOR"/>
    <property type="match status" value="1"/>
</dbReference>
<dbReference type="InterPro" id="IPR036388">
    <property type="entry name" value="WH-like_DNA-bd_sf"/>
</dbReference>
<dbReference type="GO" id="GO:0043565">
    <property type="term" value="F:sequence-specific DNA binding"/>
    <property type="evidence" value="ECO:0007669"/>
    <property type="project" value="TreeGrafter"/>
</dbReference>
<dbReference type="CDD" id="cd08422">
    <property type="entry name" value="PBP2_CrgA_like"/>
    <property type="match status" value="1"/>
</dbReference>
<keyword evidence="2" id="KW-0805">Transcription regulation</keyword>
<name>A0A2Y9AJS4_9RHOB</name>
<evidence type="ECO:0000256" key="4">
    <source>
        <dbReference type="ARBA" id="ARBA00023163"/>
    </source>
</evidence>
<dbReference type="GO" id="GO:0003700">
    <property type="term" value="F:DNA-binding transcription factor activity"/>
    <property type="evidence" value="ECO:0007669"/>
    <property type="project" value="InterPro"/>
</dbReference>
<dbReference type="InterPro" id="IPR036390">
    <property type="entry name" value="WH_DNA-bd_sf"/>
</dbReference>
<keyword evidence="4" id="KW-0804">Transcription</keyword>
<dbReference type="InterPro" id="IPR005119">
    <property type="entry name" value="LysR_subst-bd"/>
</dbReference>
<dbReference type="Gene3D" id="3.40.190.290">
    <property type="match status" value="1"/>
</dbReference>
<reference evidence="6 8" key="3">
    <citation type="submission" date="2018-03" db="EMBL/GenBank/DDBJ databases">
        <title>Genomic Encyclopedia of Archaeal and Bacterial Type Strains, Phase II (KMG-II): from individual species to whole genera.</title>
        <authorList>
            <person name="Goeker M."/>
        </authorList>
    </citation>
    <scope>NUCLEOTIDE SEQUENCE [LARGE SCALE GENOMIC DNA]</scope>
    <source>
        <strain evidence="6 8">DSM 25227</strain>
    </source>
</reference>
<evidence type="ECO:0000256" key="3">
    <source>
        <dbReference type="ARBA" id="ARBA00023125"/>
    </source>
</evidence>
<dbReference type="InterPro" id="IPR058163">
    <property type="entry name" value="LysR-type_TF_proteobact-type"/>
</dbReference>
<dbReference type="SUPFAM" id="SSF53850">
    <property type="entry name" value="Periplasmic binding protein-like II"/>
    <property type="match status" value="1"/>
</dbReference>
<comment type="similarity">
    <text evidence="1">Belongs to the LysR transcriptional regulatory family.</text>
</comment>
<evidence type="ECO:0000313" key="8">
    <source>
        <dbReference type="Proteomes" id="UP000245839"/>
    </source>
</evidence>
<protein>
    <submittedName>
        <fullName evidence="6">DNA-binding transcriptional LysR family regulator</fullName>
    </submittedName>
    <submittedName>
        <fullName evidence="7">DNA-binding transcriptional regulator, LysR family</fullName>
    </submittedName>
</protein>
<dbReference type="PANTHER" id="PTHR30537:SF35">
    <property type="entry name" value="TRANSCRIPTIONAL REGULATORY PROTEIN"/>
    <property type="match status" value="1"/>
</dbReference>
<dbReference type="SUPFAM" id="SSF46785">
    <property type="entry name" value="Winged helix' DNA-binding domain"/>
    <property type="match status" value="1"/>
</dbReference>
<evidence type="ECO:0000256" key="2">
    <source>
        <dbReference type="ARBA" id="ARBA00023015"/>
    </source>
</evidence>
<dbReference type="AlphaFoldDB" id="A0A2Y9AJS4"/>
<keyword evidence="3 7" id="KW-0238">DNA-binding</keyword>
<evidence type="ECO:0000256" key="1">
    <source>
        <dbReference type="ARBA" id="ARBA00009437"/>
    </source>
</evidence>
<evidence type="ECO:0000313" key="7">
    <source>
        <dbReference type="EMBL" id="SSA44296.1"/>
    </source>
</evidence>
<dbReference type="GO" id="GO:0006351">
    <property type="term" value="P:DNA-templated transcription"/>
    <property type="evidence" value="ECO:0007669"/>
    <property type="project" value="TreeGrafter"/>
</dbReference>
<proteinExistence type="inferred from homology"/>
<sequence>MADGYALHTINEMTIVVNDYPHIVRNVAMDRLDQLRAFVATAQTGSFTAAADQMGISNRLTSKYVAGLEARLGVRLLQRTTRQVGLTPAGEDLLARAPALLDEFDAMLGEVAEGSKGLSGTLRLSAPMTFGEVYVVGMLARFGRAHPSIAVDLRLNDRYLDLAAEGLDLAFRLGRFDQASLKVRRIGRFCSTLVASTDYLAAHGTPATPQDIERHACIVDTNRRNPRRWVFKQGGEEVIANVSGRIFVNSARAAVALAQEGMGLAYVPRFALAGSLDAGELVALLPNYGTESGEIGTVYLEGRALPRKVRALIEFAAADMKASGILEDL</sequence>
<reference evidence="7" key="2">
    <citation type="submission" date="2016-10" db="EMBL/GenBank/DDBJ databases">
        <authorList>
            <person name="Cai Z."/>
        </authorList>
    </citation>
    <scope>NUCLEOTIDE SEQUENCE [LARGE SCALE GENOMIC DNA]</scope>
    <source>
        <strain evidence="7">DSM 25227</strain>
    </source>
</reference>
<reference evidence="9" key="1">
    <citation type="submission" date="2016-10" db="EMBL/GenBank/DDBJ databases">
        <authorList>
            <person name="Varghese N."/>
            <person name="Submissions S."/>
        </authorList>
    </citation>
    <scope>NUCLEOTIDE SEQUENCE [LARGE SCALE GENOMIC DNA]</scope>
    <source>
        <strain evidence="9">DSM 25227</strain>
    </source>
</reference>